<reference evidence="3 4" key="1">
    <citation type="journal article" date="2015" name="Genome Biol. Evol.">
        <title>Comparative Genomics of a Bacterivorous Green Alga Reveals Evolutionary Causalities and Consequences of Phago-Mixotrophic Mode of Nutrition.</title>
        <authorList>
            <person name="Burns J.A."/>
            <person name="Paasch A."/>
            <person name="Narechania A."/>
            <person name="Kim E."/>
        </authorList>
    </citation>
    <scope>NUCLEOTIDE SEQUENCE [LARGE SCALE GENOMIC DNA]</scope>
    <source>
        <strain evidence="3 4">PLY_AMNH</strain>
    </source>
</reference>
<gene>
    <name evidence="3" type="ORF">CYMTET_30394</name>
</gene>
<evidence type="ECO:0000256" key="2">
    <source>
        <dbReference type="ARBA" id="ARBA00022840"/>
    </source>
</evidence>
<evidence type="ECO:0000313" key="3">
    <source>
        <dbReference type="EMBL" id="KAK3260658.1"/>
    </source>
</evidence>
<dbReference type="PANTHER" id="PTHR45644">
    <property type="entry name" value="AAA ATPASE, PUTATIVE (AFU_ORTHOLOGUE AFUA_2G12920)-RELATED-RELATED"/>
    <property type="match status" value="1"/>
</dbReference>
<evidence type="ECO:0000313" key="4">
    <source>
        <dbReference type="Proteomes" id="UP001190700"/>
    </source>
</evidence>
<keyword evidence="4" id="KW-1185">Reference proteome</keyword>
<comment type="caution">
    <text evidence="3">The sequence shown here is derived from an EMBL/GenBank/DDBJ whole genome shotgun (WGS) entry which is preliminary data.</text>
</comment>
<dbReference type="Proteomes" id="UP001190700">
    <property type="component" value="Unassembled WGS sequence"/>
</dbReference>
<protein>
    <submittedName>
        <fullName evidence="3">Uncharacterized protein</fullName>
    </submittedName>
</protein>
<proteinExistence type="predicted"/>
<keyword evidence="2" id="KW-0067">ATP-binding</keyword>
<keyword evidence="1" id="KW-0547">Nucleotide-binding</keyword>
<dbReference type="EMBL" id="LGRX02017529">
    <property type="protein sequence ID" value="KAK3260658.1"/>
    <property type="molecule type" value="Genomic_DNA"/>
</dbReference>
<sequence>MQHFTCTQERLRASVTKFEFRECLAAWIFWFLQVIPGLHDALLAIPVIRSLSVYAALPRCRAFLETTCLLRPANLKTTFDNIPYFVGDEAKKLLIHASEHVLATRPEHQRYLSSLPQLNQILLSVPENNRRYQAGVAEALASHLGASLLMVDSDTVSAIADVALGGGGAGGEKPTEAGDERDLKDIGAMGFFAYFVSFFISGGRYSFAFDTLREVCKELGGPLIMLVKDIDTTLCSDLECWYAFSEAFGITAWESNLGRSNSEYASVESVPNMVVIGGTSLSEAGAAVLAGQRKAKGDTAKNSAAEAVDSRASLGDRGADANGLPSLLPSPAELGLPLLDDLSPDARQCVPEAPGSPRTGVVLVFYTRGTGAYMHRAPLGLSYAHVAQE</sequence>
<feature type="non-terminal residue" evidence="3">
    <location>
        <position position="389"/>
    </location>
</feature>
<organism evidence="3 4">
    <name type="scientific">Cymbomonas tetramitiformis</name>
    <dbReference type="NCBI Taxonomy" id="36881"/>
    <lineage>
        <taxon>Eukaryota</taxon>
        <taxon>Viridiplantae</taxon>
        <taxon>Chlorophyta</taxon>
        <taxon>Pyramimonadophyceae</taxon>
        <taxon>Pyramimonadales</taxon>
        <taxon>Pyramimonadaceae</taxon>
        <taxon>Cymbomonas</taxon>
    </lineage>
</organism>
<dbReference type="GO" id="GO:0005741">
    <property type="term" value="C:mitochondrial outer membrane"/>
    <property type="evidence" value="ECO:0007669"/>
    <property type="project" value="TreeGrafter"/>
</dbReference>
<dbReference type="PANTHER" id="PTHR45644:SF3">
    <property type="entry name" value="FI08533P-RELATED"/>
    <property type="match status" value="1"/>
</dbReference>
<dbReference type="GO" id="GO:0005524">
    <property type="term" value="F:ATP binding"/>
    <property type="evidence" value="ECO:0007669"/>
    <property type="project" value="UniProtKB-KW"/>
</dbReference>
<name>A0AAE0KTZ4_9CHLO</name>
<evidence type="ECO:0000256" key="1">
    <source>
        <dbReference type="ARBA" id="ARBA00022741"/>
    </source>
</evidence>
<dbReference type="InterPro" id="IPR051701">
    <property type="entry name" value="Mito_OM_Translocase_MSP1"/>
</dbReference>
<accession>A0AAE0KTZ4</accession>
<dbReference type="AlphaFoldDB" id="A0AAE0KTZ4"/>